<keyword evidence="1 2" id="KW-0489">Methyltransferase</keyword>
<evidence type="ECO:0000256" key="1">
    <source>
        <dbReference type="HAMAP-Rule" id="MF_01523"/>
    </source>
</evidence>
<dbReference type="EMBL" id="QGTT01000014">
    <property type="protein sequence ID" value="PWW10438.1"/>
    <property type="molecule type" value="Genomic_DNA"/>
</dbReference>
<comment type="similarity">
    <text evidence="1">Belongs to the methyltransferase superfamily. RsmJ family.</text>
</comment>
<comment type="caution">
    <text evidence="2">The sequence shown here is derived from an EMBL/GenBank/DDBJ whole genome shotgun (WGS) entry which is preliminary data.</text>
</comment>
<gene>
    <name evidence="1" type="primary">rsmJ</name>
    <name evidence="2" type="ORF">DET45_11419</name>
</gene>
<dbReference type="HAMAP" id="MF_01523">
    <property type="entry name" value="16SrRNA_methyltr_J"/>
    <property type="match status" value="1"/>
</dbReference>
<dbReference type="RefSeq" id="WP_110076441.1">
    <property type="nucleotide sequence ID" value="NZ_QGTT01000014.1"/>
</dbReference>
<comment type="function">
    <text evidence="1">Specifically methylates the guanosine in position 1516 of 16S rRNA.</text>
</comment>
<dbReference type="GO" id="GO:0005737">
    <property type="term" value="C:cytoplasm"/>
    <property type="evidence" value="ECO:0007669"/>
    <property type="project" value="UniProtKB-SubCell"/>
</dbReference>
<reference evidence="2 3" key="1">
    <citation type="submission" date="2018-05" db="EMBL/GenBank/DDBJ databases">
        <title>Freshwater and sediment microbial communities from various areas in North America, analyzing microbe dynamics in response to fracking.</title>
        <authorList>
            <person name="Lamendella R."/>
        </authorList>
    </citation>
    <scope>NUCLEOTIDE SEQUENCE [LARGE SCALE GENOMIC DNA]</scope>
    <source>
        <strain evidence="2 3">125B1</strain>
    </source>
</reference>
<feature type="binding site" evidence="1">
    <location>
        <position position="171"/>
    </location>
    <ligand>
        <name>S-adenosyl-L-methionine</name>
        <dbReference type="ChEBI" id="CHEBI:59789"/>
    </ligand>
</feature>
<organism evidence="2 3">
    <name type="scientific">Pseudidiomarina maritima</name>
    <dbReference type="NCBI Taxonomy" id="519453"/>
    <lineage>
        <taxon>Bacteria</taxon>
        <taxon>Pseudomonadati</taxon>
        <taxon>Pseudomonadota</taxon>
        <taxon>Gammaproteobacteria</taxon>
        <taxon>Alteromonadales</taxon>
        <taxon>Idiomarinaceae</taxon>
        <taxon>Pseudidiomarina</taxon>
    </lineage>
</organism>
<dbReference type="GO" id="GO:0008990">
    <property type="term" value="F:rRNA (guanine-N2-)-methyltransferase activity"/>
    <property type="evidence" value="ECO:0007669"/>
    <property type="project" value="UniProtKB-UniRule"/>
</dbReference>
<keyword evidence="1 2" id="KW-0808">Transferase</keyword>
<sequence>MNAAEVPILVLTGADHDYAQRLAQRCQLQVLSATDANLDQHEFVLELTPTQLQLRWLAAPKMLPLVVDFSQGKAAFRAAKASLKDEAIGRACGLAKYKSATILDGTAGLGRDALVLAQLGATVLLRERNPVVAALLLDGLQRLQHSDANLATRLQWYDDSYQGAIDVVYLDPMYPKSDRKQRAAVKKDMQMFQQLVGADDDADQLLADARAKAQYRVVVKRPQHADFLDQQPPQSQVISKKHRFDIYLTEQSHDSSQ</sequence>
<evidence type="ECO:0000313" key="3">
    <source>
        <dbReference type="Proteomes" id="UP000246964"/>
    </source>
</evidence>
<keyword evidence="3" id="KW-1185">Reference proteome</keyword>
<accession>A0A317Q5K6</accession>
<dbReference type="AlphaFoldDB" id="A0A317Q5K6"/>
<keyword evidence="1" id="KW-0963">Cytoplasm</keyword>
<dbReference type="Proteomes" id="UP000246964">
    <property type="component" value="Unassembled WGS sequence"/>
</dbReference>
<keyword evidence="1" id="KW-0949">S-adenosyl-L-methionine</keyword>
<feature type="binding site" evidence="1">
    <location>
        <begin position="111"/>
        <end position="112"/>
    </location>
    <ligand>
        <name>S-adenosyl-L-methionine</name>
        <dbReference type="ChEBI" id="CHEBI:59789"/>
    </ligand>
</feature>
<evidence type="ECO:0000313" key="2">
    <source>
        <dbReference type="EMBL" id="PWW10438.1"/>
    </source>
</evidence>
<dbReference type="EC" id="2.1.1.242" evidence="1"/>
<proteinExistence type="inferred from homology"/>
<name>A0A317Q5K6_9GAMM</name>
<dbReference type="Pfam" id="PF04445">
    <property type="entry name" value="SAM_MT"/>
    <property type="match status" value="1"/>
</dbReference>
<comment type="subcellular location">
    <subcellularLocation>
        <location evidence="1">Cytoplasm</location>
    </subcellularLocation>
</comment>
<dbReference type="PANTHER" id="PTHR36112">
    <property type="entry name" value="RIBOSOMAL RNA SMALL SUBUNIT METHYLTRANSFERASE J"/>
    <property type="match status" value="1"/>
</dbReference>
<protein>
    <recommendedName>
        <fullName evidence="1">Ribosomal RNA small subunit methyltransferase J</fullName>
        <ecNumber evidence="1">2.1.1.242</ecNumber>
    </recommendedName>
    <alternativeName>
        <fullName evidence="1">16S rRNA m2G1516 methyltransferase</fullName>
    </alternativeName>
    <alternativeName>
        <fullName evidence="1">rRNA (guanine-N(2)-)-methyltransferase</fullName>
    </alternativeName>
</protein>
<feature type="binding site" evidence="1">
    <location>
        <begin position="127"/>
        <end position="128"/>
    </location>
    <ligand>
        <name>S-adenosyl-L-methionine</name>
        <dbReference type="ChEBI" id="CHEBI:59789"/>
    </ligand>
</feature>
<keyword evidence="1" id="KW-0698">rRNA processing</keyword>
<dbReference type="Gene3D" id="3.40.50.150">
    <property type="entry name" value="Vaccinia Virus protein VP39"/>
    <property type="match status" value="1"/>
</dbReference>
<dbReference type="InterPro" id="IPR007536">
    <property type="entry name" value="16SrRNA_methylTrfase_J"/>
</dbReference>
<comment type="caution">
    <text evidence="1">Lacks conserved residue(s) required for the propagation of feature annotation.</text>
</comment>
<dbReference type="InterPro" id="IPR029063">
    <property type="entry name" value="SAM-dependent_MTases_sf"/>
</dbReference>
<dbReference type="PANTHER" id="PTHR36112:SF1">
    <property type="entry name" value="RIBOSOMAL RNA SMALL SUBUNIT METHYLTRANSFERASE J"/>
    <property type="match status" value="1"/>
</dbReference>
<comment type="catalytic activity">
    <reaction evidence="1">
        <text>guanosine(1516) in 16S rRNA + S-adenosyl-L-methionine = N(2)-methylguanosine(1516) in 16S rRNA + S-adenosyl-L-homocysteine + H(+)</text>
        <dbReference type="Rhea" id="RHEA:43220"/>
        <dbReference type="Rhea" id="RHEA-COMP:10412"/>
        <dbReference type="Rhea" id="RHEA-COMP:10413"/>
        <dbReference type="ChEBI" id="CHEBI:15378"/>
        <dbReference type="ChEBI" id="CHEBI:57856"/>
        <dbReference type="ChEBI" id="CHEBI:59789"/>
        <dbReference type="ChEBI" id="CHEBI:74269"/>
        <dbReference type="ChEBI" id="CHEBI:74481"/>
        <dbReference type="EC" id="2.1.1.242"/>
    </reaction>
</comment>
<dbReference type="SUPFAM" id="SSF53335">
    <property type="entry name" value="S-adenosyl-L-methionine-dependent methyltransferases"/>
    <property type="match status" value="1"/>
</dbReference>
<dbReference type="OrthoDB" id="3191794at2"/>